<reference evidence="1 2" key="1">
    <citation type="submission" date="2024-09" db="EMBL/GenBank/DDBJ databases">
        <authorList>
            <person name="Sun Q."/>
            <person name="Mori K."/>
        </authorList>
    </citation>
    <scope>NUCLEOTIDE SEQUENCE [LARGE SCALE GENOMIC DNA]</scope>
    <source>
        <strain evidence="1 2">CECT 7955</strain>
    </source>
</reference>
<dbReference type="EMBL" id="JBHMEY010000044">
    <property type="protein sequence ID" value="MFB9097380.1"/>
    <property type="molecule type" value="Genomic_DNA"/>
</dbReference>
<accession>A0ABV5GPQ8</accession>
<sequence length="142" mass="16733">MKIQTSITIILIVLVQNLYSQTFDKPTYERLLKSDKIEFVKYAKSVGLTIETDSISESIFAKKAGCLFIKPTGTKNDNQYYQLDLIVSTQNKENNKIILENAKENPEKKGVWTDNEYLYREWDMENPMSKEMWYKILIYKIK</sequence>
<name>A0ABV5GPQ8_9FLAO</name>
<dbReference type="RefSeq" id="WP_236455888.1">
    <property type="nucleotide sequence ID" value="NZ_CBCSGE010000034.1"/>
</dbReference>
<gene>
    <name evidence="1" type="ORF">ACFFVF_12705</name>
</gene>
<proteinExistence type="predicted"/>
<organism evidence="1 2">
    <name type="scientific">Flavobacterium jumunjinense</name>
    <dbReference type="NCBI Taxonomy" id="998845"/>
    <lineage>
        <taxon>Bacteria</taxon>
        <taxon>Pseudomonadati</taxon>
        <taxon>Bacteroidota</taxon>
        <taxon>Flavobacteriia</taxon>
        <taxon>Flavobacteriales</taxon>
        <taxon>Flavobacteriaceae</taxon>
        <taxon>Flavobacterium</taxon>
    </lineage>
</organism>
<protein>
    <submittedName>
        <fullName evidence="1">Uncharacterized protein</fullName>
    </submittedName>
</protein>
<dbReference type="Proteomes" id="UP001589607">
    <property type="component" value="Unassembled WGS sequence"/>
</dbReference>
<keyword evidence="2" id="KW-1185">Reference proteome</keyword>
<evidence type="ECO:0000313" key="1">
    <source>
        <dbReference type="EMBL" id="MFB9097380.1"/>
    </source>
</evidence>
<evidence type="ECO:0000313" key="2">
    <source>
        <dbReference type="Proteomes" id="UP001589607"/>
    </source>
</evidence>
<comment type="caution">
    <text evidence="1">The sequence shown here is derived from an EMBL/GenBank/DDBJ whole genome shotgun (WGS) entry which is preliminary data.</text>
</comment>